<evidence type="ECO:0000259" key="5">
    <source>
        <dbReference type="PROSITE" id="PS50893"/>
    </source>
</evidence>
<evidence type="ECO:0000256" key="2">
    <source>
        <dbReference type="ARBA" id="ARBA00022741"/>
    </source>
</evidence>
<dbReference type="Gene3D" id="3.40.50.300">
    <property type="entry name" value="P-loop containing nucleotide triphosphate hydrolases"/>
    <property type="match status" value="1"/>
</dbReference>
<dbReference type="PANTHER" id="PTHR42794">
    <property type="entry name" value="HEMIN IMPORT ATP-BINDING PROTEIN HMUV"/>
    <property type="match status" value="1"/>
</dbReference>
<dbReference type="InterPro" id="IPR003593">
    <property type="entry name" value="AAA+_ATPase"/>
</dbReference>
<dbReference type="Proteomes" id="UP000626844">
    <property type="component" value="Unassembled WGS sequence"/>
</dbReference>
<gene>
    <name evidence="6" type="ORF">IC621_00575</name>
</gene>
<dbReference type="PROSITE" id="PS00211">
    <property type="entry name" value="ABC_TRANSPORTER_1"/>
    <property type="match status" value="1"/>
</dbReference>
<dbReference type="Pfam" id="PF01955">
    <property type="entry name" value="CbiZ"/>
    <property type="match status" value="1"/>
</dbReference>
<dbReference type="RefSeq" id="WP_191154704.1">
    <property type="nucleotide sequence ID" value="NZ_JACXAI010000001.1"/>
</dbReference>
<proteinExistence type="predicted"/>
<dbReference type="Pfam" id="PF00005">
    <property type="entry name" value="ABC_tran"/>
    <property type="match status" value="1"/>
</dbReference>
<evidence type="ECO:0000313" key="6">
    <source>
        <dbReference type="EMBL" id="MBD1378711.1"/>
    </source>
</evidence>
<dbReference type="CDD" id="cd03214">
    <property type="entry name" value="ABC_Iron-Siderophores_B12_Hemin"/>
    <property type="match status" value="1"/>
</dbReference>
<dbReference type="GO" id="GO:0016887">
    <property type="term" value="F:ATP hydrolysis activity"/>
    <property type="evidence" value="ECO:0007669"/>
    <property type="project" value="InterPro"/>
</dbReference>
<keyword evidence="4" id="KW-1278">Translocase</keyword>
<dbReference type="SMART" id="SM00382">
    <property type="entry name" value="AAA"/>
    <property type="match status" value="1"/>
</dbReference>
<evidence type="ECO:0000256" key="3">
    <source>
        <dbReference type="ARBA" id="ARBA00022840"/>
    </source>
</evidence>
<evidence type="ECO:0000256" key="1">
    <source>
        <dbReference type="ARBA" id="ARBA00022448"/>
    </source>
</evidence>
<protein>
    <submittedName>
        <fullName evidence="6">Adenosylcobinamide amidohydrolase</fullName>
    </submittedName>
</protein>
<dbReference type="InterPro" id="IPR027417">
    <property type="entry name" value="P-loop_NTPase"/>
</dbReference>
<dbReference type="InterPro" id="IPR002808">
    <property type="entry name" value="AdoCbi_amidolase"/>
</dbReference>
<organism evidence="6 7">
    <name type="scientific">Metabacillus arenae</name>
    <dbReference type="NCBI Taxonomy" id="2771434"/>
    <lineage>
        <taxon>Bacteria</taxon>
        <taxon>Bacillati</taxon>
        <taxon>Bacillota</taxon>
        <taxon>Bacilli</taxon>
        <taxon>Bacillales</taxon>
        <taxon>Bacillaceae</taxon>
        <taxon>Metabacillus</taxon>
    </lineage>
</organism>
<reference evidence="6" key="1">
    <citation type="submission" date="2020-09" db="EMBL/GenBank/DDBJ databases">
        <title>A novel bacterium of genus Bacillus, isolated from South China Sea.</title>
        <authorList>
            <person name="Huang H."/>
            <person name="Mo K."/>
            <person name="Hu Y."/>
        </authorList>
    </citation>
    <scope>NUCLEOTIDE SEQUENCE</scope>
    <source>
        <strain evidence="6">IB182487</strain>
    </source>
</reference>
<evidence type="ECO:0000256" key="4">
    <source>
        <dbReference type="ARBA" id="ARBA00022967"/>
    </source>
</evidence>
<keyword evidence="1" id="KW-0813">Transport</keyword>
<dbReference type="PROSITE" id="PS50893">
    <property type="entry name" value="ABC_TRANSPORTER_2"/>
    <property type="match status" value="1"/>
</dbReference>
<evidence type="ECO:0000313" key="7">
    <source>
        <dbReference type="Proteomes" id="UP000626844"/>
    </source>
</evidence>
<dbReference type="GO" id="GO:0005524">
    <property type="term" value="F:ATP binding"/>
    <property type="evidence" value="ECO:0007669"/>
    <property type="project" value="UniProtKB-KW"/>
</dbReference>
<dbReference type="InterPro" id="IPR003439">
    <property type="entry name" value="ABC_transporter-like_ATP-bd"/>
</dbReference>
<dbReference type="SUPFAM" id="SSF52540">
    <property type="entry name" value="P-loop containing nucleoside triphosphate hydrolases"/>
    <property type="match status" value="1"/>
</dbReference>
<dbReference type="FunFam" id="3.40.50.300:FF:000134">
    <property type="entry name" value="Iron-enterobactin ABC transporter ATP-binding protein"/>
    <property type="match status" value="1"/>
</dbReference>
<dbReference type="EMBL" id="JACXAI010000001">
    <property type="protein sequence ID" value="MBD1378711.1"/>
    <property type="molecule type" value="Genomic_DNA"/>
</dbReference>
<feature type="domain" description="ABC transporter" evidence="5">
    <location>
        <begin position="2"/>
        <end position="239"/>
    </location>
</feature>
<keyword evidence="7" id="KW-1185">Reference proteome</keyword>
<sequence>MLKANHVTGGYNSSFSIKGVSFTVETGEFFGILGPNGSGKSTLLKMLTGILPLQGGSIIIGEKPIHHYHPKELARMIAVLPQLNRLSFDYQVKEMVALGRYPYQKGFLSLLTKKDYEIIEKVMIETNILSFQDKSVQTLSGGEQQRVFLAQALAQQPRLLILDEPTNHLDLAFQKQLLDTLKRWAIEEDLTILSVFHDVNLASLYCDRMMLMKDGQVEGIGKTEEVVYEKKIQAIYETEVDKQFHPTQPSPQIVLKPSKLTEKSTKVSLECLSVQKDFISFHSPIPLKTLSSGVINAGFGWYSTFVNRHVEKSYNCDDFQEELTSYIAEKGFNPETTVGMMTAVILNDASWTFIEKDGLSLFIIVTAGTGNAVDVTSDRKLTSNHVTMGTINIWLIINGRLTDEAFVQAIMTATEAKVKALVDHNIKDELSNTIATGTSTDSTLVACTQTGSSFPFAGSATALGKAIGKGVYECTVNSIKKSEKRMKTK</sequence>
<dbReference type="PANTHER" id="PTHR42794:SF1">
    <property type="entry name" value="HEMIN IMPORT ATP-BINDING PROTEIN HMUV"/>
    <property type="match status" value="1"/>
</dbReference>
<accession>A0A926NIY7</accession>
<keyword evidence="3" id="KW-0067">ATP-binding</keyword>
<comment type="caution">
    <text evidence="6">The sequence shown here is derived from an EMBL/GenBank/DDBJ whole genome shotgun (WGS) entry which is preliminary data.</text>
</comment>
<keyword evidence="2" id="KW-0547">Nucleotide-binding</keyword>
<dbReference type="InterPro" id="IPR017871">
    <property type="entry name" value="ABC_transporter-like_CS"/>
</dbReference>
<dbReference type="AlphaFoldDB" id="A0A926NIY7"/>
<name>A0A926NIY7_9BACI</name>